<name>A0AAP2CJC2_9BACT</name>
<protein>
    <recommendedName>
        <fullName evidence="1">Plasmid pRiA4b Orf3-like domain-containing protein</fullName>
    </recommendedName>
</protein>
<dbReference type="AlphaFoldDB" id="A0AAP2CJC2"/>
<evidence type="ECO:0000313" key="3">
    <source>
        <dbReference type="Proteomes" id="UP001319104"/>
    </source>
</evidence>
<dbReference type="InterPro" id="IPR012912">
    <property type="entry name" value="Plasmid_pRiA4b_Orf3-like"/>
</dbReference>
<evidence type="ECO:0000259" key="1">
    <source>
        <dbReference type="Pfam" id="PF07929"/>
    </source>
</evidence>
<dbReference type="Gene3D" id="3.10.290.30">
    <property type="entry name" value="MM3350-like"/>
    <property type="match status" value="1"/>
</dbReference>
<dbReference type="EMBL" id="JAHCMY010000009">
    <property type="protein sequence ID" value="MBS9525242.1"/>
    <property type="molecule type" value="Genomic_DNA"/>
</dbReference>
<sequence>MQTKTTLSKSPIKIEISLDNMPKPVRRVLLVPGDINFHRLNHVIISVFIWENDSSYVFVDNVNRPKTKIGELRGKNIPENQNLLNPKRTYLQRSFLLKGKGAPFQYNYHHKYRWSHTITFQEITPEDLEKYDGKEVLLEYEGINPPENLGGAEAYRVFREIVNNPKNALRDALLEFVDWTPQDLEEEDDSLHLSQWLEDLMEEYEDILEDERWERKHKRNQETIEVD</sequence>
<organism evidence="2 3">
    <name type="scientific">Litoribacter ruber</name>
    <dbReference type="NCBI Taxonomy" id="702568"/>
    <lineage>
        <taxon>Bacteria</taxon>
        <taxon>Pseudomonadati</taxon>
        <taxon>Bacteroidota</taxon>
        <taxon>Cytophagia</taxon>
        <taxon>Cytophagales</taxon>
        <taxon>Cyclobacteriaceae</taxon>
        <taxon>Litoribacter</taxon>
    </lineage>
</organism>
<feature type="domain" description="Plasmid pRiA4b Orf3-like" evidence="1">
    <location>
        <begin position="13"/>
        <end position="185"/>
    </location>
</feature>
<comment type="caution">
    <text evidence="2">The sequence shown here is derived from an EMBL/GenBank/DDBJ whole genome shotgun (WGS) entry which is preliminary data.</text>
</comment>
<proteinExistence type="predicted"/>
<keyword evidence="3" id="KW-1185">Reference proteome</keyword>
<reference evidence="2 3" key="1">
    <citation type="submission" date="2021-05" db="EMBL/GenBank/DDBJ databases">
        <authorList>
            <person name="Zhang Z.D."/>
            <person name="Osman G."/>
        </authorList>
    </citation>
    <scope>NUCLEOTIDE SEQUENCE [LARGE SCALE GENOMIC DNA]</scope>
    <source>
        <strain evidence="2 3">KCTC 32217</strain>
    </source>
</reference>
<dbReference type="InterPro" id="IPR024047">
    <property type="entry name" value="MM3350-like_sf"/>
</dbReference>
<accession>A0AAP2CJC2</accession>
<gene>
    <name evidence="2" type="ORF">KI659_14580</name>
</gene>
<dbReference type="Proteomes" id="UP001319104">
    <property type="component" value="Unassembled WGS sequence"/>
</dbReference>
<dbReference type="RefSeq" id="WP_213946093.1">
    <property type="nucleotide sequence ID" value="NZ_JAHCMY010000009.1"/>
</dbReference>
<evidence type="ECO:0000313" key="2">
    <source>
        <dbReference type="EMBL" id="MBS9525242.1"/>
    </source>
</evidence>
<dbReference type="SUPFAM" id="SSF159941">
    <property type="entry name" value="MM3350-like"/>
    <property type="match status" value="1"/>
</dbReference>
<dbReference type="Pfam" id="PF07929">
    <property type="entry name" value="PRiA4_ORF3"/>
    <property type="match status" value="1"/>
</dbReference>